<keyword evidence="3" id="KW-0813">Transport</keyword>
<feature type="transmembrane region" description="Helical" evidence="12">
    <location>
        <begin position="167"/>
        <end position="191"/>
    </location>
</feature>
<dbReference type="Proteomes" id="UP000198703">
    <property type="component" value="Unassembled WGS sequence"/>
</dbReference>
<dbReference type="Pfam" id="PF02322">
    <property type="entry name" value="Cyt_bd_oxida_II"/>
    <property type="match status" value="1"/>
</dbReference>
<dbReference type="NCBIfam" id="TIGR00203">
    <property type="entry name" value="cydB"/>
    <property type="match status" value="1"/>
</dbReference>
<dbReference type="EMBL" id="FNQM01000003">
    <property type="protein sequence ID" value="SEA10122.1"/>
    <property type="molecule type" value="Genomic_DNA"/>
</dbReference>
<dbReference type="GO" id="GO:0005886">
    <property type="term" value="C:plasma membrane"/>
    <property type="evidence" value="ECO:0007669"/>
    <property type="project" value="UniProtKB-SubCell"/>
</dbReference>
<feature type="transmembrane region" description="Helical" evidence="12">
    <location>
        <begin position="272"/>
        <end position="289"/>
    </location>
</feature>
<feature type="transmembrane region" description="Helical" evidence="12">
    <location>
        <begin position="212"/>
        <end position="234"/>
    </location>
</feature>
<dbReference type="AlphaFoldDB" id="A0A1H3YGV3"/>
<keyword evidence="14" id="KW-1185">Reference proteome</keyword>
<dbReference type="STRING" id="89524.SAMN05444370_10369"/>
<keyword evidence="6 12" id="KW-0812">Transmembrane</keyword>
<keyword evidence="5" id="KW-0349">Heme</keyword>
<name>A0A1H3YGV3_9RHOB</name>
<dbReference type="PIRSF" id="PIRSF000267">
    <property type="entry name" value="Cyt_oxidse_sub2"/>
    <property type="match status" value="1"/>
</dbReference>
<evidence type="ECO:0000256" key="12">
    <source>
        <dbReference type="SAM" id="Phobius"/>
    </source>
</evidence>
<keyword evidence="4" id="KW-1003">Cell membrane</keyword>
<dbReference type="GO" id="GO:0009055">
    <property type="term" value="F:electron transfer activity"/>
    <property type="evidence" value="ECO:0007669"/>
    <property type="project" value="TreeGrafter"/>
</dbReference>
<evidence type="ECO:0000256" key="5">
    <source>
        <dbReference type="ARBA" id="ARBA00022617"/>
    </source>
</evidence>
<evidence type="ECO:0000256" key="7">
    <source>
        <dbReference type="ARBA" id="ARBA00022723"/>
    </source>
</evidence>
<keyword evidence="11 12" id="KW-0472">Membrane</keyword>
<evidence type="ECO:0000256" key="3">
    <source>
        <dbReference type="ARBA" id="ARBA00022448"/>
    </source>
</evidence>
<proteinExistence type="inferred from homology"/>
<feature type="transmembrane region" description="Helical" evidence="12">
    <location>
        <begin position="301"/>
        <end position="324"/>
    </location>
</feature>
<comment type="similarity">
    <text evidence="2">Belongs to the cytochrome ubiquinol oxidase subunit 2 family.</text>
</comment>
<reference evidence="13 14" key="1">
    <citation type="submission" date="2016-10" db="EMBL/GenBank/DDBJ databases">
        <authorList>
            <person name="de Groot N.N."/>
        </authorList>
    </citation>
    <scope>NUCLEOTIDE SEQUENCE [LARGE SCALE GENOMIC DNA]</scope>
    <source>
        <strain evidence="13 14">DSM 15345</strain>
    </source>
</reference>
<dbReference type="OrthoDB" id="9776710at2"/>
<dbReference type="PANTHER" id="PTHR43141:SF5">
    <property type="entry name" value="CYTOCHROME BD-I UBIQUINOL OXIDASE SUBUNIT 2"/>
    <property type="match status" value="1"/>
</dbReference>
<evidence type="ECO:0000256" key="1">
    <source>
        <dbReference type="ARBA" id="ARBA00004651"/>
    </source>
</evidence>
<feature type="transmembrane region" description="Helical" evidence="12">
    <location>
        <begin position="126"/>
        <end position="147"/>
    </location>
</feature>
<protein>
    <submittedName>
        <fullName evidence="13">Cytochrome bd-I ubiquinol oxidase subunit 2 apoprotein</fullName>
    </submittedName>
</protein>
<evidence type="ECO:0000313" key="14">
    <source>
        <dbReference type="Proteomes" id="UP000198703"/>
    </source>
</evidence>
<comment type="subcellular location">
    <subcellularLocation>
        <location evidence="1">Cell membrane</location>
        <topology evidence="1">Multi-pass membrane protein</topology>
    </subcellularLocation>
</comment>
<dbReference type="GO" id="GO:0019646">
    <property type="term" value="P:aerobic electron transport chain"/>
    <property type="evidence" value="ECO:0007669"/>
    <property type="project" value="TreeGrafter"/>
</dbReference>
<evidence type="ECO:0000256" key="10">
    <source>
        <dbReference type="ARBA" id="ARBA00023004"/>
    </source>
</evidence>
<evidence type="ECO:0000256" key="6">
    <source>
        <dbReference type="ARBA" id="ARBA00022692"/>
    </source>
</evidence>
<dbReference type="InterPro" id="IPR003317">
    <property type="entry name" value="Cyt-d_oxidase_su2"/>
</dbReference>
<evidence type="ECO:0000256" key="8">
    <source>
        <dbReference type="ARBA" id="ARBA00022982"/>
    </source>
</evidence>
<sequence>MILHELMSYELLRLIWWVLLGVLLIGFALTDGFDMGVGALLPFVAGSDVERRVVINTVGPVWEGNQVWFILGGGAIFAAWPPLYAVSFSGFYLAMFLVLAALIVRPVAFKYRSKREGAAWRARWDWALFVSGAAPALLFGVAVGNVMQGAPFRLTDDLHSIYEGGALWKLLALLDPFSLLAGAVSLALLTMHGAAWLTLKLEDGAVRDRARAYGSTAALVAVGGYLLAGLWLAIGIDGYRLVGAVVTDGPSNPLHSEVARGASWLVAYAERPWIAVAPAMGVAGALLTFRGLRAGREVTTLLASKMAILGVIASVGLTMFPFILPSSIDPRSSLTVWDSSSSHLTLFVMLVSTAIFLPLILLYTAWVYRVLWGKVTERDVVDNGHALY</sequence>
<evidence type="ECO:0000256" key="4">
    <source>
        <dbReference type="ARBA" id="ARBA00022475"/>
    </source>
</evidence>
<dbReference type="GO" id="GO:0046872">
    <property type="term" value="F:metal ion binding"/>
    <property type="evidence" value="ECO:0007669"/>
    <property type="project" value="UniProtKB-KW"/>
</dbReference>
<keyword evidence="10" id="KW-0408">Iron</keyword>
<evidence type="ECO:0000256" key="2">
    <source>
        <dbReference type="ARBA" id="ARBA00007543"/>
    </source>
</evidence>
<feature type="transmembrane region" description="Helical" evidence="12">
    <location>
        <begin position="344"/>
        <end position="368"/>
    </location>
</feature>
<dbReference type="GO" id="GO:0070069">
    <property type="term" value="C:cytochrome complex"/>
    <property type="evidence" value="ECO:0007669"/>
    <property type="project" value="TreeGrafter"/>
</dbReference>
<evidence type="ECO:0000256" key="9">
    <source>
        <dbReference type="ARBA" id="ARBA00022989"/>
    </source>
</evidence>
<dbReference type="PANTHER" id="PTHR43141">
    <property type="entry name" value="CYTOCHROME BD2 SUBUNIT II"/>
    <property type="match status" value="1"/>
</dbReference>
<accession>A0A1H3YGV3</accession>
<evidence type="ECO:0000256" key="11">
    <source>
        <dbReference type="ARBA" id="ARBA00023136"/>
    </source>
</evidence>
<feature type="transmembrane region" description="Helical" evidence="12">
    <location>
        <begin position="12"/>
        <end position="30"/>
    </location>
</feature>
<evidence type="ECO:0000313" key="13">
    <source>
        <dbReference type="EMBL" id="SEA10122.1"/>
    </source>
</evidence>
<feature type="transmembrane region" description="Helical" evidence="12">
    <location>
        <begin position="83"/>
        <end position="105"/>
    </location>
</feature>
<keyword evidence="7" id="KW-0479">Metal-binding</keyword>
<keyword evidence="9 12" id="KW-1133">Transmembrane helix</keyword>
<keyword evidence="8" id="KW-0249">Electron transport</keyword>
<dbReference type="RefSeq" id="WP_093250198.1">
    <property type="nucleotide sequence ID" value="NZ_FNQM01000003.1"/>
</dbReference>
<organism evidence="13 14">
    <name type="scientific">Rubrimonas cliftonensis</name>
    <dbReference type="NCBI Taxonomy" id="89524"/>
    <lineage>
        <taxon>Bacteria</taxon>
        <taxon>Pseudomonadati</taxon>
        <taxon>Pseudomonadota</taxon>
        <taxon>Alphaproteobacteria</taxon>
        <taxon>Rhodobacterales</taxon>
        <taxon>Paracoccaceae</taxon>
        <taxon>Rubrimonas</taxon>
    </lineage>
</organism>
<gene>
    <name evidence="13" type="ORF">SAMN05444370_10369</name>
</gene>
<dbReference type="GO" id="GO:0016682">
    <property type="term" value="F:oxidoreductase activity, acting on diphenols and related substances as donors, oxygen as acceptor"/>
    <property type="evidence" value="ECO:0007669"/>
    <property type="project" value="TreeGrafter"/>
</dbReference>